<comment type="similarity">
    <text evidence="2">Belongs to the opioid neuropeptide precursor family.</text>
</comment>
<evidence type="ECO:0000256" key="4">
    <source>
        <dbReference type="ARBA" id="ARBA00023157"/>
    </source>
</evidence>
<dbReference type="GO" id="GO:0007218">
    <property type="term" value="P:neuropeptide signaling pathway"/>
    <property type="evidence" value="ECO:0007669"/>
    <property type="project" value="InterPro"/>
</dbReference>
<evidence type="ECO:0008006" key="8">
    <source>
        <dbReference type="Google" id="ProtNLM"/>
    </source>
</evidence>
<dbReference type="GO" id="GO:0005886">
    <property type="term" value="C:plasma membrane"/>
    <property type="evidence" value="ECO:0007669"/>
    <property type="project" value="TreeGrafter"/>
</dbReference>
<feature type="compositionally biased region" description="Basic and acidic residues" evidence="5">
    <location>
        <begin position="205"/>
        <end position="216"/>
    </location>
</feature>
<dbReference type="GO" id="GO:0030425">
    <property type="term" value="C:dendrite"/>
    <property type="evidence" value="ECO:0007669"/>
    <property type="project" value="TreeGrafter"/>
</dbReference>
<feature type="compositionally biased region" description="Basic and acidic residues" evidence="5">
    <location>
        <begin position="147"/>
        <end position="156"/>
    </location>
</feature>
<protein>
    <recommendedName>
        <fullName evidence="8">Synenkephalin</fullName>
    </recommendedName>
</protein>
<evidence type="ECO:0000313" key="7">
    <source>
        <dbReference type="Proteomes" id="UP000694388"/>
    </source>
</evidence>
<keyword evidence="3" id="KW-0964">Secreted</keyword>
<sequence length="223" mass="25709">MDSDHRDDSIFNQCCVSLRILERSYHFLDHDNLCDYHLCNPNYLNRCTSECVTEGGIGKYWPTCQMHLLGALEDGGASGPQWEILTKRGDNTRALSHQAFSGYPSTQQNKDYGVFFQHYSYLPHEVMEKVRTITGRGANEVKDEEGGEGRADNEKEDEKLFQKRYGGFMRRVGGPLRAWGDQKRYGGFMRRFFGVAVRSEDDEDSLRPKEEMKENKYGGFMRS</sequence>
<dbReference type="GO" id="GO:0043025">
    <property type="term" value="C:neuronal cell body"/>
    <property type="evidence" value="ECO:0007669"/>
    <property type="project" value="TreeGrafter"/>
</dbReference>
<accession>A0A8C4X160</accession>
<dbReference type="GO" id="GO:0005576">
    <property type="term" value="C:extracellular region"/>
    <property type="evidence" value="ECO:0007669"/>
    <property type="project" value="UniProtKB-SubCell"/>
</dbReference>
<evidence type="ECO:0000256" key="2">
    <source>
        <dbReference type="ARBA" id="ARBA00008543"/>
    </source>
</evidence>
<comment type="subcellular location">
    <subcellularLocation>
        <location evidence="1">Secreted</location>
    </subcellularLocation>
</comment>
<evidence type="ECO:0000313" key="6">
    <source>
        <dbReference type="Ensembl" id="ENSEBUP00000025841.1"/>
    </source>
</evidence>
<dbReference type="Proteomes" id="UP000694388">
    <property type="component" value="Unplaced"/>
</dbReference>
<proteinExistence type="inferred from homology"/>
<organism evidence="6 7">
    <name type="scientific">Eptatretus burgeri</name>
    <name type="common">Inshore hagfish</name>
    <dbReference type="NCBI Taxonomy" id="7764"/>
    <lineage>
        <taxon>Eukaryota</taxon>
        <taxon>Metazoa</taxon>
        <taxon>Chordata</taxon>
        <taxon>Craniata</taxon>
        <taxon>Vertebrata</taxon>
        <taxon>Cyclostomata</taxon>
        <taxon>Myxini</taxon>
        <taxon>Myxiniformes</taxon>
        <taxon>Myxinidae</taxon>
        <taxon>Eptatretinae</taxon>
        <taxon>Eptatretus</taxon>
    </lineage>
</organism>
<evidence type="ECO:0000256" key="3">
    <source>
        <dbReference type="ARBA" id="ARBA00022525"/>
    </source>
</evidence>
<dbReference type="GO" id="GO:0043679">
    <property type="term" value="C:axon terminus"/>
    <property type="evidence" value="ECO:0007669"/>
    <property type="project" value="TreeGrafter"/>
</dbReference>
<dbReference type="GO" id="GO:0007600">
    <property type="term" value="P:sensory perception"/>
    <property type="evidence" value="ECO:0007669"/>
    <property type="project" value="TreeGrafter"/>
</dbReference>
<evidence type="ECO:0000256" key="1">
    <source>
        <dbReference type="ARBA" id="ARBA00004613"/>
    </source>
</evidence>
<dbReference type="AlphaFoldDB" id="A0A8C4X160"/>
<evidence type="ECO:0000256" key="5">
    <source>
        <dbReference type="SAM" id="MobiDB-lite"/>
    </source>
</evidence>
<dbReference type="PANTHER" id="PTHR11438">
    <property type="entry name" value="PROENKEPHALIN"/>
    <property type="match status" value="1"/>
</dbReference>
<dbReference type="GO" id="GO:0007268">
    <property type="term" value="P:chemical synaptic transmission"/>
    <property type="evidence" value="ECO:0007669"/>
    <property type="project" value="TreeGrafter"/>
</dbReference>
<keyword evidence="7" id="KW-1185">Reference proteome</keyword>
<keyword evidence="4" id="KW-1015">Disulfide bond</keyword>
<feature type="region of interest" description="Disordered" evidence="5">
    <location>
        <begin position="200"/>
        <end position="223"/>
    </location>
</feature>
<feature type="region of interest" description="Disordered" evidence="5">
    <location>
        <begin position="137"/>
        <end position="156"/>
    </location>
</feature>
<reference evidence="6" key="2">
    <citation type="submission" date="2025-09" db="UniProtKB">
        <authorList>
            <consortium name="Ensembl"/>
        </authorList>
    </citation>
    <scope>IDENTIFICATION</scope>
</reference>
<name>A0A8C4X160_EPTBU</name>
<dbReference type="Ensembl" id="ENSEBUT00000026417.1">
    <property type="protein sequence ID" value="ENSEBUP00000025841.1"/>
    <property type="gene ID" value="ENSEBUG00000015928.1"/>
</dbReference>
<dbReference type="InterPro" id="IPR006024">
    <property type="entry name" value="Opioid_neupept"/>
</dbReference>
<reference evidence="6" key="1">
    <citation type="submission" date="2025-08" db="UniProtKB">
        <authorList>
            <consortium name="Ensembl"/>
        </authorList>
    </citation>
    <scope>IDENTIFICATION</scope>
</reference>
<dbReference type="GO" id="GO:0031628">
    <property type="term" value="F:opioid receptor binding"/>
    <property type="evidence" value="ECO:0007669"/>
    <property type="project" value="TreeGrafter"/>
</dbReference>